<feature type="domain" description="Enoyl reductase (ER)" evidence="2">
    <location>
        <begin position="17"/>
        <end position="335"/>
    </location>
</feature>
<dbReference type="InterPro" id="IPR020843">
    <property type="entry name" value="ER"/>
</dbReference>
<organism evidence="3 4">
    <name type="scientific">Actinomadura bangladeshensis</name>
    <dbReference type="NCBI Taxonomy" id="453573"/>
    <lineage>
        <taxon>Bacteria</taxon>
        <taxon>Bacillati</taxon>
        <taxon>Actinomycetota</taxon>
        <taxon>Actinomycetes</taxon>
        <taxon>Streptosporangiales</taxon>
        <taxon>Thermomonosporaceae</taxon>
        <taxon>Actinomadura</taxon>
    </lineage>
</organism>
<dbReference type="SUPFAM" id="SSF50129">
    <property type="entry name" value="GroES-like"/>
    <property type="match status" value="1"/>
</dbReference>
<dbReference type="CDD" id="cd05288">
    <property type="entry name" value="PGDH"/>
    <property type="match status" value="1"/>
</dbReference>
<evidence type="ECO:0000313" key="4">
    <source>
        <dbReference type="Proteomes" id="UP000295431"/>
    </source>
</evidence>
<dbReference type="InterPro" id="IPR002364">
    <property type="entry name" value="Quin_OxRdtase/zeta-crystal_CS"/>
</dbReference>
<dbReference type="FunFam" id="3.40.50.720:FF:000121">
    <property type="entry name" value="Prostaglandin reductase 2"/>
    <property type="match status" value="1"/>
</dbReference>
<dbReference type="Proteomes" id="UP000295431">
    <property type="component" value="Unassembled WGS sequence"/>
</dbReference>
<dbReference type="InterPro" id="IPR011032">
    <property type="entry name" value="GroES-like_sf"/>
</dbReference>
<dbReference type="InterPro" id="IPR013149">
    <property type="entry name" value="ADH-like_C"/>
</dbReference>
<comment type="caution">
    <text evidence="3">The sequence shown here is derived from an EMBL/GenBank/DDBJ whole genome shotgun (WGS) entry which is preliminary data.</text>
</comment>
<dbReference type="GO" id="GO:0016628">
    <property type="term" value="F:oxidoreductase activity, acting on the CH-CH group of donors, NAD or NADP as acceptor"/>
    <property type="evidence" value="ECO:0007669"/>
    <property type="project" value="InterPro"/>
</dbReference>
<dbReference type="Gene3D" id="3.40.50.720">
    <property type="entry name" value="NAD(P)-binding Rossmann-like Domain"/>
    <property type="match status" value="1"/>
</dbReference>
<name>A0A4R4NH48_9ACTN</name>
<evidence type="ECO:0000259" key="2">
    <source>
        <dbReference type="SMART" id="SM00829"/>
    </source>
</evidence>
<sequence length="361" mass="37669">MPDRTFRRIVLRERPAGGITADTFVEQSRPLPVLADGEALVKVAWLGIDATQRTWLNPDATYTAPVGIGDVMRGSGVGCVVSSRNPALPEGQWVYGDLGWQEYVVARDGGLFGVNPVPDGIDPRHMLTVFGVSGLTAYVGVSRVLEVADGDAVLVTGAAGGVGSLAGQIARLSGARVIGTAGSPGKVAWVKDVAGFDACADYRTDSVPDALRDFAPDGLNGVFDNVGGVLLENALDRLALHARVALCGSISSGYTAAGYGAGPANYMQLAFRRARMDGFIFFDHHRHFPEALSRLAGWVSAGELRWAEDVVEGLHNAPAALQRLFDGANLGKQLVRVAPAGMAGEHPGGVAGGAVGYRPPG</sequence>
<gene>
    <name evidence="3" type="ORF">E1284_30685</name>
</gene>
<dbReference type="EMBL" id="SMJW01000213">
    <property type="protein sequence ID" value="TDC08618.1"/>
    <property type="molecule type" value="Genomic_DNA"/>
</dbReference>
<accession>A0A4R4NH48</accession>
<reference evidence="3 4" key="1">
    <citation type="submission" date="2019-03" db="EMBL/GenBank/DDBJ databases">
        <title>Draft genome sequences of novel Actinobacteria.</title>
        <authorList>
            <person name="Sahin N."/>
            <person name="Ay H."/>
            <person name="Saygin H."/>
        </authorList>
    </citation>
    <scope>NUCLEOTIDE SEQUENCE [LARGE SCALE GENOMIC DNA]</scope>
    <source>
        <strain evidence="3 4">DSM 45347</strain>
    </source>
</reference>
<dbReference type="SMART" id="SM00829">
    <property type="entry name" value="PKS_ER"/>
    <property type="match status" value="1"/>
</dbReference>
<keyword evidence="4" id="KW-1185">Reference proteome</keyword>
<dbReference type="PANTHER" id="PTHR43205:SF42">
    <property type="entry name" value="ALCOHOL DEHYDROGENASE, ZINC-CONTAINING (AFU_ORTHOLOGUE AFUA_7G04530)"/>
    <property type="match status" value="1"/>
</dbReference>
<proteinExistence type="predicted"/>
<dbReference type="Gene3D" id="3.90.180.10">
    <property type="entry name" value="Medium-chain alcohol dehydrogenases, catalytic domain"/>
    <property type="match status" value="1"/>
</dbReference>
<dbReference type="OrthoDB" id="9805663at2"/>
<dbReference type="Pfam" id="PF16884">
    <property type="entry name" value="ADH_N_2"/>
    <property type="match status" value="1"/>
</dbReference>
<protein>
    <submittedName>
        <fullName evidence="3">NADP-dependent oxidoreductase</fullName>
    </submittedName>
</protein>
<dbReference type="PANTHER" id="PTHR43205">
    <property type="entry name" value="PROSTAGLANDIN REDUCTASE"/>
    <property type="match status" value="1"/>
</dbReference>
<dbReference type="RefSeq" id="WP_131943652.1">
    <property type="nucleotide sequence ID" value="NZ_BAAAMX010000053.1"/>
</dbReference>
<dbReference type="InterPro" id="IPR036291">
    <property type="entry name" value="NAD(P)-bd_dom_sf"/>
</dbReference>
<dbReference type="PROSITE" id="PS01162">
    <property type="entry name" value="QOR_ZETA_CRYSTAL"/>
    <property type="match status" value="1"/>
</dbReference>
<evidence type="ECO:0000313" key="3">
    <source>
        <dbReference type="EMBL" id="TDC08618.1"/>
    </source>
</evidence>
<dbReference type="AlphaFoldDB" id="A0A4R4NH48"/>
<evidence type="ECO:0000256" key="1">
    <source>
        <dbReference type="ARBA" id="ARBA00023002"/>
    </source>
</evidence>
<dbReference type="SUPFAM" id="SSF51735">
    <property type="entry name" value="NAD(P)-binding Rossmann-fold domains"/>
    <property type="match status" value="1"/>
</dbReference>
<dbReference type="InterPro" id="IPR045010">
    <property type="entry name" value="MDR_fam"/>
</dbReference>
<dbReference type="Pfam" id="PF00107">
    <property type="entry name" value="ADH_zinc_N"/>
    <property type="match status" value="1"/>
</dbReference>
<keyword evidence="1" id="KW-0560">Oxidoreductase</keyword>
<dbReference type="InterPro" id="IPR041694">
    <property type="entry name" value="ADH_N_2"/>
</dbReference>
<dbReference type="GO" id="GO:0008270">
    <property type="term" value="F:zinc ion binding"/>
    <property type="evidence" value="ECO:0007669"/>
    <property type="project" value="InterPro"/>
</dbReference>